<organism evidence="6 7">
    <name type="scientific">Microscilla marina ATCC 23134</name>
    <dbReference type="NCBI Taxonomy" id="313606"/>
    <lineage>
        <taxon>Bacteria</taxon>
        <taxon>Pseudomonadati</taxon>
        <taxon>Bacteroidota</taxon>
        <taxon>Cytophagia</taxon>
        <taxon>Cytophagales</taxon>
        <taxon>Microscillaceae</taxon>
        <taxon>Microscilla</taxon>
    </lineage>
</organism>
<comment type="function">
    <text evidence="4">SbcCD cleaves DNA hairpin structures. These structures can inhibit DNA replication and are intermediates in certain DNA recombination reactions. The complex acts as a 3'-&gt;5' double strand exonuclease that can open hairpins. It also has a 5' single-strand endonuclease activity.</text>
</comment>
<dbReference type="Pfam" id="PF00149">
    <property type="entry name" value="Metallophos"/>
    <property type="match status" value="1"/>
</dbReference>
<comment type="caution">
    <text evidence="6">The sequence shown here is derived from an EMBL/GenBank/DDBJ whole genome shotgun (WGS) entry which is preliminary data.</text>
</comment>
<dbReference type="InterPro" id="IPR050535">
    <property type="entry name" value="DNA_Repair-Maintenance_Comp"/>
</dbReference>
<keyword evidence="3 4" id="KW-0269">Exonuclease</keyword>
<dbReference type="OrthoDB" id="9773856at2"/>
<dbReference type="GO" id="GO:0006310">
    <property type="term" value="P:DNA recombination"/>
    <property type="evidence" value="ECO:0007669"/>
    <property type="project" value="UniProtKB-KW"/>
</dbReference>
<keyword evidence="1 4" id="KW-0540">Nuclease</keyword>
<name>A1ZGU7_MICM2</name>
<evidence type="ECO:0000256" key="3">
    <source>
        <dbReference type="ARBA" id="ARBA00022839"/>
    </source>
</evidence>
<evidence type="ECO:0000256" key="4">
    <source>
        <dbReference type="RuleBase" id="RU363069"/>
    </source>
</evidence>
<dbReference type="InterPro" id="IPR004843">
    <property type="entry name" value="Calcineurin-like_PHP"/>
</dbReference>
<dbReference type="PANTHER" id="PTHR30337:SF0">
    <property type="entry name" value="NUCLEASE SBCCD SUBUNIT D"/>
    <property type="match status" value="1"/>
</dbReference>
<dbReference type="PANTHER" id="PTHR30337">
    <property type="entry name" value="COMPONENT OF ATP-DEPENDENT DSDNA EXONUCLEASE"/>
    <property type="match status" value="1"/>
</dbReference>
<dbReference type="GO" id="GO:0006260">
    <property type="term" value="P:DNA replication"/>
    <property type="evidence" value="ECO:0007669"/>
    <property type="project" value="UniProtKB-KW"/>
</dbReference>
<sequence>MKILHTADWHLGKKLETYTRLPEQEEVLNEICQIADREAVDVVIVAGDLYDTFNPTNDAITLFYKTLKRISKNGTRPVIAIAGNHDSPDRIEAPDPLAKECGIVLLGFPHSEVSPFKLDTGLGVTKSEQGFLEMKVPGHDAPLRLIVTPYANELRLKAFLGLTDKEGELRNLLQQRWQQLADAHCNAQGINMLVAHLFMMKKGGEAPVEDESEKSILHIGGAQQIYTEQVPSQMQYVALGHLHRYQNISGAPCPVVYSSSPLAYSFAEANQTKYVAIIEAEPGKPVEVNRIALEKGKKLLRGRFDEMDKAVEWLKENQNALVEITIVTDHYLTAKERKTLNEHHSGIIAIIPDVKNKNPNLSDKASSIDTSKHIDDLFRDYFKSKNNDQEPNDRLMDLFREVRSK</sequence>
<dbReference type="InterPro" id="IPR041796">
    <property type="entry name" value="Mre11_N"/>
</dbReference>
<comment type="similarity">
    <text evidence="4">Belongs to the SbcD family.</text>
</comment>
<evidence type="ECO:0000259" key="5">
    <source>
        <dbReference type="Pfam" id="PF00149"/>
    </source>
</evidence>
<evidence type="ECO:0000313" key="6">
    <source>
        <dbReference type="EMBL" id="EAY30216.1"/>
    </source>
</evidence>
<keyword evidence="4" id="KW-0255">Endonuclease</keyword>
<protein>
    <recommendedName>
        <fullName evidence="4">Nuclease SbcCD subunit D</fullName>
    </recommendedName>
</protein>
<accession>A1ZGU7</accession>
<dbReference type="NCBIfam" id="TIGR00619">
    <property type="entry name" value="sbcd"/>
    <property type="match status" value="1"/>
</dbReference>
<comment type="subunit">
    <text evidence="4">Heterodimer of SbcC and SbcD.</text>
</comment>
<gene>
    <name evidence="4" type="primary">sbcD</name>
    <name evidence="6" type="ORF">M23134_08038</name>
</gene>
<evidence type="ECO:0000256" key="2">
    <source>
        <dbReference type="ARBA" id="ARBA00022801"/>
    </source>
</evidence>
<keyword evidence="2 4" id="KW-0378">Hydrolase</keyword>
<feature type="domain" description="Calcineurin-like phosphoesterase" evidence="5">
    <location>
        <begin position="1"/>
        <end position="96"/>
    </location>
</feature>
<dbReference type="SUPFAM" id="SSF56300">
    <property type="entry name" value="Metallo-dependent phosphatases"/>
    <property type="match status" value="1"/>
</dbReference>
<dbReference type="AlphaFoldDB" id="A1ZGU7"/>
<dbReference type="RefSeq" id="WP_002695097.1">
    <property type="nucleotide sequence ID" value="NZ_AAWS01000007.1"/>
</dbReference>
<dbReference type="eggNOG" id="COG0420">
    <property type="taxonomic scope" value="Bacteria"/>
</dbReference>
<evidence type="ECO:0000313" key="7">
    <source>
        <dbReference type="Proteomes" id="UP000004095"/>
    </source>
</evidence>
<keyword evidence="4" id="KW-0235">DNA replication</keyword>
<dbReference type="Gene3D" id="3.60.21.10">
    <property type="match status" value="1"/>
</dbReference>
<dbReference type="Proteomes" id="UP000004095">
    <property type="component" value="Unassembled WGS sequence"/>
</dbReference>
<reference evidence="6 7" key="1">
    <citation type="submission" date="2007-01" db="EMBL/GenBank/DDBJ databases">
        <authorList>
            <person name="Haygood M."/>
            <person name="Podell S."/>
            <person name="Anderson C."/>
            <person name="Hopkinson B."/>
            <person name="Roe K."/>
            <person name="Barbeau K."/>
            <person name="Gaasterland T."/>
            <person name="Ferriera S."/>
            <person name="Johnson J."/>
            <person name="Kravitz S."/>
            <person name="Beeson K."/>
            <person name="Sutton G."/>
            <person name="Rogers Y.-H."/>
            <person name="Friedman R."/>
            <person name="Frazier M."/>
            <person name="Venter J.C."/>
        </authorList>
    </citation>
    <scope>NUCLEOTIDE SEQUENCE [LARGE SCALE GENOMIC DNA]</scope>
    <source>
        <strain evidence="6 7">ATCC 23134</strain>
    </source>
</reference>
<dbReference type="GO" id="GO:0008408">
    <property type="term" value="F:3'-5' exonuclease activity"/>
    <property type="evidence" value="ECO:0007669"/>
    <property type="project" value="InterPro"/>
</dbReference>
<dbReference type="InterPro" id="IPR029052">
    <property type="entry name" value="Metallo-depent_PP-like"/>
</dbReference>
<evidence type="ECO:0000256" key="1">
    <source>
        <dbReference type="ARBA" id="ARBA00022722"/>
    </source>
</evidence>
<dbReference type="EMBL" id="AAWS01000007">
    <property type="protein sequence ID" value="EAY30216.1"/>
    <property type="molecule type" value="Genomic_DNA"/>
</dbReference>
<keyword evidence="7" id="KW-1185">Reference proteome</keyword>
<dbReference type="GO" id="GO:0004519">
    <property type="term" value="F:endonuclease activity"/>
    <property type="evidence" value="ECO:0007669"/>
    <property type="project" value="UniProtKB-KW"/>
</dbReference>
<keyword evidence="4" id="KW-0233">DNA recombination</keyword>
<dbReference type="CDD" id="cd00840">
    <property type="entry name" value="MPP_Mre11_N"/>
    <property type="match status" value="1"/>
</dbReference>
<dbReference type="InterPro" id="IPR004593">
    <property type="entry name" value="SbcD"/>
</dbReference>
<proteinExistence type="inferred from homology"/>